<dbReference type="InterPro" id="IPR036390">
    <property type="entry name" value="WH_DNA-bd_sf"/>
</dbReference>
<dbReference type="SUPFAM" id="SSF54909">
    <property type="entry name" value="Dimeric alpha+beta barrel"/>
    <property type="match status" value="1"/>
</dbReference>
<protein>
    <submittedName>
        <fullName evidence="5">Transcriptional regulator, AsnC family</fullName>
    </submittedName>
</protein>
<dbReference type="PROSITE" id="PS50956">
    <property type="entry name" value="HTH_ASNC_2"/>
    <property type="match status" value="1"/>
</dbReference>
<dbReference type="InterPro" id="IPR019887">
    <property type="entry name" value="Tscrpt_reg_AsnC/Lrp_C"/>
</dbReference>
<dbReference type="SMART" id="SM00344">
    <property type="entry name" value="HTH_ASNC"/>
    <property type="match status" value="1"/>
</dbReference>
<dbReference type="Proteomes" id="UP000000851">
    <property type="component" value="Chromosome"/>
</dbReference>
<dbReference type="AlphaFoldDB" id="C7QI93"/>
<dbReference type="KEGG" id="cai:Caci_4274"/>
<evidence type="ECO:0000256" key="3">
    <source>
        <dbReference type="ARBA" id="ARBA00023163"/>
    </source>
</evidence>
<keyword evidence="3" id="KW-0804">Transcription</keyword>
<reference evidence="5 6" key="1">
    <citation type="journal article" date="2009" name="Stand. Genomic Sci.">
        <title>Complete genome sequence of Catenulispora acidiphila type strain (ID 139908).</title>
        <authorList>
            <person name="Copeland A."/>
            <person name="Lapidus A."/>
            <person name="Glavina Del Rio T."/>
            <person name="Nolan M."/>
            <person name="Lucas S."/>
            <person name="Chen F."/>
            <person name="Tice H."/>
            <person name="Cheng J.F."/>
            <person name="Bruce D."/>
            <person name="Goodwin L."/>
            <person name="Pitluck S."/>
            <person name="Mikhailova N."/>
            <person name="Pati A."/>
            <person name="Ivanova N."/>
            <person name="Mavromatis K."/>
            <person name="Chen A."/>
            <person name="Palaniappan K."/>
            <person name="Chain P."/>
            <person name="Land M."/>
            <person name="Hauser L."/>
            <person name="Chang Y.J."/>
            <person name="Jeffries C.D."/>
            <person name="Chertkov O."/>
            <person name="Brettin T."/>
            <person name="Detter J.C."/>
            <person name="Han C."/>
            <person name="Ali Z."/>
            <person name="Tindall B.J."/>
            <person name="Goker M."/>
            <person name="Bristow J."/>
            <person name="Eisen J.A."/>
            <person name="Markowitz V."/>
            <person name="Hugenholtz P."/>
            <person name="Kyrpides N.C."/>
            <person name="Klenk H.P."/>
        </authorList>
    </citation>
    <scope>NUCLEOTIDE SEQUENCE [LARGE SCALE GENOMIC DNA]</scope>
    <source>
        <strain evidence="6">DSM 44928 / JCM 14897 / NBRC 102108 / NRRL B-24433 / ID139908</strain>
    </source>
</reference>
<dbReference type="PRINTS" id="PR00033">
    <property type="entry name" value="HTHASNC"/>
</dbReference>
<dbReference type="GO" id="GO:0005829">
    <property type="term" value="C:cytosol"/>
    <property type="evidence" value="ECO:0007669"/>
    <property type="project" value="TreeGrafter"/>
</dbReference>
<keyword evidence="2" id="KW-0238">DNA-binding</keyword>
<dbReference type="Pfam" id="PF01037">
    <property type="entry name" value="AsnC_trans_reg"/>
    <property type="match status" value="1"/>
</dbReference>
<dbReference type="InterPro" id="IPR036388">
    <property type="entry name" value="WH-like_DNA-bd_sf"/>
</dbReference>
<dbReference type="HOGENOM" id="CLU_091233_0_3_11"/>
<keyword evidence="1" id="KW-0805">Transcription regulation</keyword>
<evidence type="ECO:0000313" key="6">
    <source>
        <dbReference type="Proteomes" id="UP000000851"/>
    </source>
</evidence>
<dbReference type="PANTHER" id="PTHR30154:SF54">
    <property type="entry name" value="POSSIBLE TRANSCRIPTIONAL REGULATORY PROTEIN (PROBABLY LRP_ASNC-FAMILY)"/>
    <property type="match status" value="1"/>
</dbReference>
<gene>
    <name evidence="5" type="ordered locus">Caci_4274</name>
</gene>
<accession>C7QI93</accession>
<sequence>MTELDAIDSALLALLQNDGRRTNRELATLLNIAPSTCLERMRALRRRGLIVGYHAQVDLAAIGRPLQALIAVRVRPPNRAVIDGFRAFVEELPEVLSVFVVSGGDDFLIHVAVKDTDQLQALVLDKLTRRKELADVRTSLVYEHLRKTEIAPL</sequence>
<dbReference type="SUPFAM" id="SSF46785">
    <property type="entry name" value="Winged helix' DNA-binding domain"/>
    <property type="match status" value="1"/>
</dbReference>
<dbReference type="eggNOG" id="COG1522">
    <property type="taxonomic scope" value="Bacteria"/>
</dbReference>
<dbReference type="GO" id="GO:0043565">
    <property type="term" value="F:sequence-specific DNA binding"/>
    <property type="evidence" value="ECO:0007669"/>
    <property type="project" value="InterPro"/>
</dbReference>
<dbReference type="Gene3D" id="3.30.70.920">
    <property type="match status" value="1"/>
</dbReference>
<keyword evidence="6" id="KW-1185">Reference proteome</keyword>
<dbReference type="Pfam" id="PF13412">
    <property type="entry name" value="HTH_24"/>
    <property type="match status" value="1"/>
</dbReference>
<name>C7QI93_CATAD</name>
<dbReference type="InterPro" id="IPR011008">
    <property type="entry name" value="Dimeric_a/b-barrel"/>
</dbReference>
<dbReference type="PANTHER" id="PTHR30154">
    <property type="entry name" value="LEUCINE-RESPONSIVE REGULATORY PROTEIN"/>
    <property type="match status" value="1"/>
</dbReference>
<dbReference type="Gene3D" id="1.10.10.10">
    <property type="entry name" value="Winged helix-like DNA-binding domain superfamily/Winged helix DNA-binding domain"/>
    <property type="match status" value="1"/>
</dbReference>
<dbReference type="InterPro" id="IPR000485">
    <property type="entry name" value="AsnC-type_HTH_dom"/>
</dbReference>
<evidence type="ECO:0000313" key="5">
    <source>
        <dbReference type="EMBL" id="ACU73138.1"/>
    </source>
</evidence>
<proteinExistence type="predicted"/>
<dbReference type="GO" id="GO:0043200">
    <property type="term" value="P:response to amino acid"/>
    <property type="evidence" value="ECO:0007669"/>
    <property type="project" value="TreeGrafter"/>
</dbReference>
<feature type="domain" description="HTH asnC-type" evidence="4">
    <location>
        <begin position="4"/>
        <end position="65"/>
    </location>
</feature>
<dbReference type="STRING" id="479433.Caci_4274"/>
<organism evidence="5 6">
    <name type="scientific">Catenulispora acidiphila (strain DSM 44928 / JCM 14897 / NBRC 102108 / NRRL B-24433 / ID139908)</name>
    <dbReference type="NCBI Taxonomy" id="479433"/>
    <lineage>
        <taxon>Bacteria</taxon>
        <taxon>Bacillati</taxon>
        <taxon>Actinomycetota</taxon>
        <taxon>Actinomycetes</taxon>
        <taxon>Catenulisporales</taxon>
        <taxon>Catenulisporaceae</taxon>
        <taxon>Catenulispora</taxon>
    </lineage>
</organism>
<evidence type="ECO:0000259" key="4">
    <source>
        <dbReference type="PROSITE" id="PS50956"/>
    </source>
</evidence>
<dbReference type="InterPro" id="IPR019888">
    <property type="entry name" value="Tscrpt_reg_AsnC-like"/>
</dbReference>
<evidence type="ECO:0000256" key="2">
    <source>
        <dbReference type="ARBA" id="ARBA00023125"/>
    </source>
</evidence>
<dbReference type="InParanoid" id="C7QI93"/>
<dbReference type="EMBL" id="CP001700">
    <property type="protein sequence ID" value="ACU73138.1"/>
    <property type="molecule type" value="Genomic_DNA"/>
</dbReference>
<evidence type="ECO:0000256" key="1">
    <source>
        <dbReference type="ARBA" id="ARBA00023015"/>
    </source>
</evidence>